<sequence>MFVPSCELFVRPVPATKRAMATHQPQSRHFDNKYLRSFYQEAEFDWKHKEVKEIERRITSFVQKISDYIGGEDPLFQNTVIPSGSYFEGLKAVGPDEFDFMICLTELSEPGVCVIKDIERKVPDPGYVDVQIEHEEVSERWKQYISRRKNLKSDALLNRFKDLIEEAVKKKKHHLRGYIDENIEIELRKIPVTIKLTWKGKKYSNYEICLDLPLCIKGPNFWPEKSDIPTRLKDSSHPGYKVFKKAVRAGFHLVASTIGESGKHRPCWRLSFSVAEGIVLKNICRNPSFIHKTALKVLKVLRKKHESGLCLYEDPDDPGVSYKIQWVFHSYVLKTMFLHEWCEFPDDLFWGSDQLGERVQGILKRIRSSLKSKDIRSFWVPDYKLFNFRARKPTQTNICVQNLTSLIQNFTI</sequence>
<evidence type="ECO:0000256" key="2">
    <source>
        <dbReference type="ARBA" id="ARBA00008307"/>
    </source>
</evidence>
<comment type="caution">
    <text evidence="11">The sequence shown here is derived from an EMBL/GenBank/DDBJ whole genome shotgun (WGS) entry which is preliminary data.</text>
</comment>
<dbReference type="Gene3D" id="3.30.460.90">
    <property type="match status" value="1"/>
</dbReference>
<comment type="cofactor">
    <cofactor evidence="1">
        <name>Mg(2+)</name>
        <dbReference type="ChEBI" id="CHEBI:18420"/>
    </cofactor>
</comment>
<keyword evidence="3" id="KW-0808">Transferase</keyword>
<dbReference type="Gene3D" id="1.10.1410.40">
    <property type="match status" value="1"/>
</dbReference>
<feature type="domain" description="Mab-21-like nucleotidyltransferase" evidence="9">
    <location>
        <begin position="86"/>
        <end position="282"/>
    </location>
</feature>
<dbReference type="InterPro" id="IPR024810">
    <property type="entry name" value="MAB21L/cGLR"/>
</dbReference>
<evidence type="ECO:0000313" key="12">
    <source>
        <dbReference type="Proteomes" id="UP000225706"/>
    </source>
</evidence>
<protein>
    <submittedName>
        <fullName evidence="11">Protein mab-21</fullName>
    </submittedName>
</protein>
<accession>A0A2B4RB11</accession>
<dbReference type="GO" id="GO:0016779">
    <property type="term" value="F:nucleotidyltransferase activity"/>
    <property type="evidence" value="ECO:0007669"/>
    <property type="project" value="UniProtKB-KW"/>
</dbReference>
<dbReference type="GO" id="GO:0005524">
    <property type="term" value="F:ATP binding"/>
    <property type="evidence" value="ECO:0007669"/>
    <property type="project" value="UniProtKB-KW"/>
</dbReference>
<evidence type="ECO:0000256" key="5">
    <source>
        <dbReference type="ARBA" id="ARBA00022723"/>
    </source>
</evidence>
<comment type="similarity">
    <text evidence="2">Belongs to the mab-21 family.</text>
</comment>
<dbReference type="InterPro" id="IPR046906">
    <property type="entry name" value="Mab-21_HhH/H2TH-like"/>
</dbReference>
<gene>
    <name evidence="11" type="primary">mab-21</name>
    <name evidence="11" type="ORF">AWC38_SpisGene21879</name>
</gene>
<keyword evidence="4" id="KW-0548">Nucleotidyltransferase</keyword>
<dbReference type="SMR" id="A0A2B4RB11"/>
<dbReference type="AlphaFoldDB" id="A0A2B4RB11"/>
<dbReference type="Pfam" id="PF20266">
    <property type="entry name" value="Mab-21_C"/>
    <property type="match status" value="1"/>
</dbReference>
<dbReference type="OrthoDB" id="5951376at2759"/>
<evidence type="ECO:0000256" key="7">
    <source>
        <dbReference type="ARBA" id="ARBA00022840"/>
    </source>
</evidence>
<keyword evidence="6" id="KW-0547">Nucleotide-binding</keyword>
<keyword evidence="5" id="KW-0479">Metal-binding</keyword>
<reference evidence="12" key="1">
    <citation type="journal article" date="2017" name="bioRxiv">
        <title>Comparative analysis of the genomes of Stylophora pistillata and Acropora digitifera provides evidence for extensive differences between species of corals.</title>
        <authorList>
            <person name="Voolstra C.R."/>
            <person name="Li Y."/>
            <person name="Liew Y.J."/>
            <person name="Baumgarten S."/>
            <person name="Zoccola D."/>
            <person name="Flot J.-F."/>
            <person name="Tambutte S."/>
            <person name="Allemand D."/>
            <person name="Aranda M."/>
        </authorList>
    </citation>
    <scope>NUCLEOTIDE SEQUENCE [LARGE SCALE GENOMIC DNA]</scope>
</reference>
<evidence type="ECO:0000259" key="10">
    <source>
        <dbReference type="Pfam" id="PF20266"/>
    </source>
</evidence>
<evidence type="ECO:0000313" key="11">
    <source>
        <dbReference type="EMBL" id="PFX14003.1"/>
    </source>
</evidence>
<dbReference type="EMBL" id="LSMT01000856">
    <property type="protein sequence ID" value="PFX14003.1"/>
    <property type="molecule type" value="Genomic_DNA"/>
</dbReference>
<dbReference type="GO" id="GO:0046872">
    <property type="term" value="F:metal ion binding"/>
    <property type="evidence" value="ECO:0007669"/>
    <property type="project" value="UniProtKB-KW"/>
</dbReference>
<proteinExistence type="inferred from homology"/>
<evidence type="ECO:0000256" key="1">
    <source>
        <dbReference type="ARBA" id="ARBA00001946"/>
    </source>
</evidence>
<dbReference type="InterPro" id="IPR046903">
    <property type="entry name" value="Mab-21-like_nuc_Trfase"/>
</dbReference>
<keyword evidence="8" id="KW-0460">Magnesium</keyword>
<evidence type="ECO:0000256" key="4">
    <source>
        <dbReference type="ARBA" id="ARBA00022695"/>
    </source>
</evidence>
<evidence type="ECO:0000256" key="6">
    <source>
        <dbReference type="ARBA" id="ARBA00022741"/>
    </source>
</evidence>
<organism evidence="11 12">
    <name type="scientific">Stylophora pistillata</name>
    <name type="common">Smooth cauliflower coral</name>
    <dbReference type="NCBI Taxonomy" id="50429"/>
    <lineage>
        <taxon>Eukaryota</taxon>
        <taxon>Metazoa</taxon>
        <taxon>Cnidaria</taxon>
        <taxon>Anthozoa</taxon>
        <taxon>Hexacorallia</taxon>
        <taxon>Scleractinia</taxon>
        <taxon>Astrocoeniina</taxon>
        <taxon>Pocilloporidae</taxon>
        <taxon>Stylophora</taxon>
    </lineage>
</organism>
<dbReference type="PANTHER" id="PTHR10656">
    <property type="entry name" value="CELL FATE DETERMINING PROTEIN MAB21-RELATED"/>
    <property type="match status" value="1"/>
</dbReference>
<keyword evidence="12" id="KW-1185">Reference proteome</keyword>
<name>A0A2B4RB11_STYPI</name>
<dbReference type="PANTHER" id="PTHR10656:SF42">
    <property type="entry name" value="CYCLIC GMP-AMP SYNTHASE-LIKE PROTEIN-RELATED"/>
    <property type="match status" value="1"/>
</dbReference>
<dbReference type="Proteomes" id="UP000225706">
    <property type="component" value="Unassembled WGS sequence"/>
</dbReference>
<keyword evidence="7" id="KW-0067">ATP-binding</keyword>
<dbReference type="Pfam" id="PF03281">
    <property type="entry name" value="Mab-21"/>
    <property type="match status" value="1"/>
</dbReference>
<evidence type="ECO:0000256" key="3">
    <source>
        <dbReference type="ARBA" id="ARBA00022679"/>
    </source>
</evidence>
<dbReference type="SMART" id="SM01265">
    <property type="entry name" value="Mab-21"/>
    <property type="match status" value="1"/>
</dbReference>
<evidence type="ECO:0000259" key="9">
    <source>
        <dbReference type="Pfam" id="PF03281"/>
    </source>
</evidence>
<evidence type="ECO:0000256" key="8">
    <source>
        <dbReference type="ARBA" id="ARBA00022842"/>
    </source>
</evidence>
<feature type="domain" description="Mab-21-like HhH/H2TH-like" evidence="10">
    <location>
        <begin position="295"/>
        <end position="397"/>
    </location>
</feature>